<dbReference type="NCBIfam" id="TIGR02937">
    <property type="entry name" value="sigma70-ECF"/>
    <property type="match status" value="1"/>
</dbReference>
<dbReference type="PANTHER" id="PTHR43133">
    <property type="entry name" value="RNA POLYMERASE ECF-TYPE SIGMA FACTO"/>
    <property type="match status" value="1"/>
</dbReference>
<dbReference type="CDD" id="cd06171">
    <property type="entry name" value="Sigma70_r4"/>
    <property type="match status" value="1"/>
</dbReference>
<gene>
    <name evidence="8" type="ORF">HP550_16160</name>
</gene>
<dbReference type="PANTHER" id="PTHR43133:SF50">
    <property type="entry name" value="ECF RNA POLYMERASE SIGMA FACTOR SIGM"/>
    <property type="match status" value="1"/>
</dbReference>
<dbReference type="InterPro" id="IPR014284">
    <property type="entry name" value="RNA_pol_sigma-70_dom"/>
</dbReference>
<protein>
    <submittedName>
        <fullName evidence="8">SigE family RNA polymerase sigma factor</fullName>
    </submittedName>
</protein>
<dbReference type="InterPro" id="IPR013249">
    <property type="entry name" value="RNA_pol_sigma70_r4_t2"/>
</dbReference>
<evidence type="ECO:0000259" key="7">
    <source>
        <dbReference type="Pfam" id="PF08281"/>
    </source>
</evidence>
<accession>A0A7Y6DZ62</accession>
<dbReference type="Pfam" id="PF08281">
    <property type="entry name" value="Sigma70_r4_2"/>
    <property type="match status" value="1"/>
</dbReference>
<dbReference type="SUPFAM" id="SSF88946">
    <property type="entry name" value="Sigma2 domain of RNA polymerase sigma factors"/>
    <property type="match status" value="1"/>
</dbReference>
<keyword evidence="9" id="KW-1185">Reference proteome</keyword>
<dbReference type="EMBL" id="JABMCI010000069">
    <property type="protein sequence ID" value="NUU18787.1"/>
    <property type="molecule type" value="Genomic_DNA"/>
</dbReference>
<dbReference type="GO" id="GO:0003677">
    <property type="term" value="F:DNA binding"/>
    <property type="evidence" value="ECO:0007669"/>
    <property type="project" value="UniProtKB-KW"/>
</dbReference>
<keyword evidence="3" id="KW-0731">Sigma factor</keyword>
<evidence type="ECO:0000256" key="4">
    <source>
        <dbReference type="ARBA" id="ARBA00023125"/>
    </source>
</evidence>
<dbReference type="Proteomes" id="UP000565724">
    <property type="component" value="Unassembled WGS sequence"/>
</dbReference>
<dbReference type="Gene3D" id="1.10.1740.10">
    <property type="match status" value="1"/>
</dbReference>
<dbReference type="SUPFAM" id="SSF88659">
    <property type="entry name" value="Sigma3 and sigma4 domains of RNA polymerase sigma factors"/>
    <property type="match status" value="1"/>
</dbReference>
<dbReference type="InterPro" id="IPR039425">
    <property type="entry name" value="RNA_pol_sigma-70-like"/>
</dbReference>
<dbReference type="Gene3D" id="1.10.10.10">
    <property type="entry name" value="Winged helix-like DNA-binding domain superfamily/Winged helix DNA-binding domain"/>
    <property type="match status" value="1"/>
</dbReference>
<evidence type="ECO:0000256" key="2">
    <source>
        <dbReference type="ARBA" id="ARBA00023015"/>
    </source>
</evidence>
<dbReference type="InterPro" id="IPR014325">
    <property type="entry name" value="RNA_pol_sigma-E_actinobac"/>
</dbReference>
<feature type="domain" description="RNA polymerase sigma-70 region 2" evidence="6">
    <location>
        <begin position="51"/>
        <end position="114"/>
    </location>
</feature>
<keyword evidence="2" id="KW-0805">Transcription regulation</keyword>
<dbReference type="InterPro" id="IPR036388">
    <property type="entry name" value="WH-like_DNA-bd_sf"/>
</dbReference>
<comment type="similarity">
    <text evidence="1">Belongs to the sigma-70 factor family. ECF subfamily.</text>
</comment>
<dbReference type="AlphaFoldDB" id="A0A7Y6DZ62"/>
<evidence type="ECO:0000313" key="9">
    <source>
        <dbReference type="Proteomes" id="UP000565724"/>
    </source>
</evidence>
<keyword evidence="5" id="KW-0804">Transcription</keyword>
<name>A0A7Y6DZ62_9CELL</name>
<dbReference type="GO" id="GO:0006352">
    <property type="term" value="P:DNA-templated transcription initiation"/>
    <property type="evidence" value="ECO:0007669"/>
    <property type="project" value="InterPro"/>
</dbReference>
<dbReference type="InterPro" id="IPR013324">
    <property type="entry name" value="RNA_pol_sigma_r3/r4-like"/>
</dbReference>
<dbReference type="NCBIfam" id="TIGR02983">
    <property type="entry name" value="SigE-fam_strep"/>
    <property type="match status" value="1"/>
</dbReference>
<dbReference type="InterPro" id="IPR007627">
    <property type="entry name" value="RNA_pol_sigma70_r2"/>
</dbReference>
<keyword evidence="4" id="KW-0238">DNA-binding</keyword>
<sequence>MLRVEGVTVTGDAAAVLAEGDPPREHGDGEDWVLVATGATYEDEFVAFVATSRDPLFRMAYLLCGDRHRAEDLTQQTFEKTWRSWRSARRGDPLVWARRILANQRIDSWRRTRREVLTGLEQPDATSRSSTRAVDDRDAVVRALLLLPVKQRRVVVLRHLLDLSEAEVAAELEIPLGTVKSSAARGLSQLRRTLDETRSEDS</sequence>
<reference evidence="8 9" key="1">
    <citation type="submission" date="2020-05" db="EMBL/GenBank/DDBJ databases">
        <title>Genome Sequencing of Type Strains.</title>
        <authorList>
            <person name="Lemaire J.F."/>
            <person name="Inderbitzin P."/>
            <person name="Gregorio O.A."/>
            <person name="Collins S.B."/>
            <person name="Wespe N."/>
            <person name="Knight-Connoni V."/>
        </authorList>
    </citation>
    <scope>NUCLEOTIDE SEQUENCE [LARGE SCALE GENOMIC DNA]</scope>
    <source>
        <strain evidence="8 9">ATCC 25174</strain>
    </source>
</reference>
<evidence type="ECO:0000259" key="6">
    <source>
        <dbReference type="Pfam" id="PF04542"/>
    </source>
</evidence>
<evidence type="ECO:0000313" key="8">
    <source>
        <dbReference type="EMBL" id="NUU18787.1"/>
    </source>
</evidence>
<dbReference type="GO" id="GO:0016987">
    <property type="term" value="F:sigma factor activity"/>
    <property type="evidence" value="ECO:0007669"/>
    <property type="project" value="UniProtKB-KW"/>
</dbReference>
<dbReference type="Pfam" id="PF04542">
    <property type="entry name" value="Sigma70_r2"/>
    <property type="match status" value="1"/>
</dbReference>
<comment type="caution">
    <text evidence="8">The sequence shown here is derived from an EMBL/GenBank/DDBJ whole genome shotgun (WGS) entry which is preliminary data.</text>
</comment>
<feature type="domain" description="RNA polymerase sigma factor 70 region 4 type 2" evidence="7">
    <location>
        <begin position="138"/>
        <end position="190"/>
    </location>
</feature>
<organism evidence="8 9">
    <name type="scientific">Cellulomonas humilata</name>
    <dbReference type="NCBI Taxonomy" id="144055"/>
    <lineage>
        <taxon>Bacteria</taxon>
        <taxon>Bacillati</taxon>
        <taxon>Actinomycetota</taxon>
        <taxon>Actinomycetes</taxon>
        <taxon>Micrococcales</taxon>
        <taxon>Cellulomonadaceae</taxon>
        <taxon>Cellulomonas</taxon>
    </lineage>
</organism>
<proteinExistence type="inferred from homology"/>
<evidence type="ECO:0000256" key="1">
    <source>
        <dbReference type="ARBA" id="ARBA00010641"/>
    </source>
</evidence>
<dbReference type="InterPro" id="IPR013325">
    <property type="entry name" value="RNA_pol_sigma_r2"/>
</dbReference>
<evidence type="ECO:0000256" key="3">
    <source>
        <dbReference type="ARBA" id="ARBA00023082"/>
    </source>
</evidence>
<evidence type="ECO:0000256" key="5">
    <source>
        <dbReference type="ARBA" id="ARBA00023163"/>
    </source>
</evidence>